<accession>A0ABW3DYQ7</accession>
<organism evidence="2 3">
    <name type="scientific">Streptosporangium algeriense</name>
    <dbReference type="NCBI Taxonomy" id="1682748"/>
    <lineage>
        <taxon>Bacteria</taxon>
        <taxon>Bacillati</taxon>
        <taxon>Actinomycetota</taxon>
        <taxon>Actinomycetes</taxon>
        <taxon>Streptosporangiales</taxon>
        <taxon>Streptosporangiaceae</taxon>
        <taxon>Streptosporangium</taxon>
    </lineage>
</organism>
<evidence type="ECO:0000313" key="2">
    <source>
        <dbReference type="EMBL" id="MFD0888284.1"/>
    </source>
</evidence>
<dbReference type="Proteomes" id="UP001597024">
    <property type="component" value="Unassembled WGS sequence"/>
</dbReference>
<protein>
    <submittedName>
        <fullName evidence="2">Uncharacterized protein</fullName>
    </submittedName>
</protein>
<keyword evidence="3" id="KW-1185">Reference proteome</keyword>
<sequence length="110" mass="11230">AAIAHLLTHIHLGWALAGWVLMIPGVGRLAQLGADAFGGAPRDLAVRRGPAPAGEPDGYDGPTGRRVTVCRGSGSGRGKVLPVPAGSTKEVGACLPQERPPDLPQERSPA</sequence>
<name>A0ABW3DYQ7_9ACTN</name>
<feature type="region of interest" description="Disordered" evidence="1">
    <location>
        <begin position="48"/>
        <end position="110"/>
    </location>
</feature>
<dbReference type="EMBL" id="JBHTHX010001261">
    <property type="protein sequence ID" value="MFD0888284.1"/>
    <property type="molecule type" value="Genomic_DNA"/>
</dbReference>
<evidence type="ECO:0000256" key="1">
    <source>
        <dbReference type="SAM" id="MobiDB-lite"/>
    </source>
</evidence>
<feature type="non-terminal residue" evidence="2">
    <location>
        <position position="1"/>
    </location>
</feature>
<evidence type="ECO:0000313" key="3">
    <source>
        <dbReference type="Proteomes" id="UP001597024"/>
    </source>
</evidence>
<gene>
    <name evidence="2" type="ORF">ACFQ08_27405</name>
</gene>
<reference evidence="3" key="1">
    <citation type="journal article" date="2019" name="Int. J. Syst. Evol. Microbiol.">
        <title>The Global Catalogue of Microorganisms (GCM) 10K type strain sequencing project: providing services to taxonomists for standard genome sequencing and annotation.</title>
        <authorList>
            <consortium name="The Broad Institute Genomics Platform"/>
            <consortium name="The Broad Institute Genome Sequencing Center for Infectious Disease"/>
            <person name="Wu L."/>
            <person name="Ma J."/>
        </authorList>
    </citation>
    <scope>NUCLEOTIDE SEQUENCE [LARGE SCALE GENOMIC DNA]</scope>
    <source>
        <strain evidence="3">CCUG 62974</strain>
    </source>
</reference>
<proteinExistence type="predicted"/>
<comment type="caution">
    <text evidence="2">The sequence shown here is derived from an EMBL/GenBank/DDBJ whole genome shotgun (WGS) entry which is preliminary data.</text>
</comment>
<feature type="compositionally biased region" description="Basic and acidic residues" evidence="1">
    <location>
        <begin position="99"/>
        <end position="110"/>
    </location>
</feature>